<evidence type="ECO:0000256" key="3">
    <source>
        <dbReference type="ARBA" id="ARBA00013105"/>
    </source>
</evidence>
<name>A0A1V6PNT5_PENDC</name>
<reference evidence="5" key="1">
    <citation type="journal article" date="2017" name="Nat. Microbiol.">
        <title>Global analysis of biosynthetic gene clusters reveals vast potential of secondary metabolite production in Penicillium species.</title>
        <authorList>
            <person name="Nielsen J.C."/>
            <person name="Grijseels S."/>
            <person name="Prigent S."/>
            <person name="Ji B."/>
            <person name="Dainat J."/>
            <person name="Nielsen K.F."/>
            <person name="Frisvad J.C."/>
            <person name="Workman M."/>
            <person name="Nielsen J."/>
        </authorList>
    </citation>
    <scope>NUCLEOTIDE SEQUENCE [LARGE SCALE GENOMIC DNA]</scope>
    <source>
        <strain evidence="5">IBT 11843</strain>
    </source>
</reference>
<dbReference type="EMBL" id="MDYL01000001">
    <property type="protein sequence ID" value="OQD78678.1"/>
    <property type="molecule type" value="Genomic_DNA"/>
</dbReference>
<evidence type="ECO:0000256" key="1">
    <source>
        <dbReference type="ARBA" id="ARBA00001148"/>
    </source>
</evidence>
<dbReference type="PANTHER" id="PTHR33442">
    <property type="entry name" value="TRANS-3-HYDROXY-L-PROLINE DEHYDRATASE"/>
    <property type="match status" value="1"/>
</dbReference>
<protein>
    <recommendedName>
        <fullName evidence="3">trans-L-3-hydroxyproline dehydratase</fullName>
        <ecNumber evidence="3">4.2.1.77</ecNumber>
    </recommendedName>
</protein>
<dbReference type="SUPFAM" id="SSF54506">
    <property type="entry name" value="Diaminopimelate epimerase-like"/>
    <property type="match status" value="1"/>
</dbReference>
<dbReference type="EC" id="4.2.1.77" evidence="3"/>
<dbReference type="PANTHER" id="PTHR33442:SF1">
    <property type="entry name" value="TRANS-3-HYDROXY-L-PROLINE DEHYDRATASE"/>
    <property type="match status" value="1"/>
</dbReference>
<dbReference type="Pfam" id="PF05544">
    <property type="entry name" value="Pro_racemase"/>
    <property type="match status" value="1"/>
</dbReference>
<proteinExistence type="inferred from homology"/>
<sequence length="404" mass="43865">MNPSTLPPFQAKGPIKPITCVEMHTAGEPTRIIWSGFPDLTGTLLEQRAQAKEKHDDFRKLLMLEPRGHYDMYGAILRFETELVATDEADIGVLFIHNEGFSTMCGHATIALGRFLVDVDESVFPHRHRLMYDSVSGTTCLNLHVPCGIVEVTVPTLPTGKSDPSRPVSFVSVPSFATAISLQVPLPERYQWPELQGRSSVTADFAYGGAYYCLISAEELGFSRGLGEAEVGKMDHATKLLKEAIVTRPELAFATKDVVTGEQGYLYSIMITDTSLGHVAAAEGTAGFKTRQGVDSEETGLCFFANQQIDRSPTGGCVAARVALAHAKGGLAVGEKRVYNSLFTRAYPALSGFVGSVSDSVKGRQWVRVQVGGYGYYTGYHCFVVEEEDGIGIDGFSVKDVSKQ</sequence>
<organism evidence="4 5">
    <name type="scientific">Penicillium decumbens</name>
    <dbReference type="NCBI Taxonomy" id="69771"/>
    <lineage>
        <taxon>Eukaryota</taxon>
        <taxon>Fungi</taxon>
        <taxon>Dikarya</taxon>
        <taxon>Ascomycota</taxon>
        <taxon>Pezizomycotina</taxon>
        <taxon>Eurotiomycetes</taxon>
        <taxon>Eurotiomycetidae</taxon>
        <taxon>Eurotiales</taxon>
        <taxon>Aspergillaceae</taxon>
        <taxon>Penicillium</taxon>
    </lineage>
</organism>
<dbReference type="OMA" id="SHVLWTG"/>
<comment type="caution">
    <text evidence="4">The sequence shown here is derived from an EMBL/GenBank/DDBJ whole genome shotgun (WGS) entry which is preliminary data.</text>
</comment>
<keyword evidence="5" id="KW-1185">Reference proteome</keyword>
<dbReference type="SFLD" id="SFLDS00028">
    <property type="entry name" value="Proline_Racemase"/>
    <property type="match status" value="1"/>
</dbReference>
<evidence type="ECO:0000313" key="5">
    <source>
        <dbReference type="Proteomes" id="UP000191522"/>
    </source>
</evidence>
<dbReference type="STRING" id="69771.A0A1V6PNT5"/>
<accession>A0A1V6PNT5</accession>
<dbReference type="AlphaFoldDB" id="A0A1V6PNT5"/>
<dbReference type="InterPro" id="IPR008794">
    <property type="entry name" value="Pro_racemase_fam"/>
</dbReference>
<dbReference type="GO" id="GO:0050346">
    <property type="term" value="F:trans-L-3-hydroxyproline dehydratase activity"/>
    <property type="evidence" value="ECO:0007669"/>
    <property type="project" value="UniProtKB-EC"/>
</dbReference>
<dbReference type="Proteomes" id="UP000191522">
    <property type="component" value="Unassembled WGS sequence"/>
</dbReference>
<comment type="similarity">
    <text evidence="2">Belongs to the proline racemase family.</text>
</comment>
<dbReference type="FunFam" id="3.10.310.10:FF:000003">
    <property type="entry name" value="Proline racemase"/>
    <property type="match status" value="1"/>
</dbReference>
<dbReference type="OrthoDB" id="6409228at2759"/>
<dbReference type="Gene3D" id="3.10.310.10">
    <property type="entry name" value="Diaminopimelate Epimerase, Chain A, domain 1"/>
    <property type="match status" value="2"/>
</dbReference>
<evidence type="ECO:0000313" key="4">
    <source>
        <dbReference type="EMBL" id="OQD78678.1"/>
    </source>
</evidence>
<comment type="catalytic activity">
    <reaction evidence="1">
        <text>trans-3-hydroxy-L-proline = 1-pyrroline-2-carboxylate + H2O</text>
        <dbReference type="Rhea" id="RHEA:10320"/>
        <dbReference type="ChEBI" id="CHEBI:15377"/>
        <dbReference type="ChEBI" id="CHEBI:39785"/>
        <dbReference type="ChEBI" id="CHEBI:57938"/>
        <dbReference type="EC" id="4.2.1.77"/>
    </reaction>
</comment>
<gene>
    <name evidence="4" type="ORF">PENDEC_c001G00605</name>
</gene>
<evidence type="ECO:0000256" key="2">
    <source>
        <dbReference type="ARBA" id="ARBA00007529"/>
    </source>
</evidence>